<evidence type="ECO:0000256" key="1">
    <source>
        <dbReference type="ARBA" id="ARBA00004141"/>
    </source>
</evidence>
<feature type="transmembrane region" description="Helical" evidence="5">
    <location>
        <begin position="172"/>
        <end position="189"/>
    </location>
</feature>
<dbReference type="KEGG" id="tid:Thein_0236"/>
<dbReference type="Proteomes" id="UP000006793">
    <property type="component" value="Chromosome"/>
</dbReference>
<comment type="similarity">
    <text evidence="5">Belongs to the 4-toluene sulfonate uptake permease (TSUP) (TC 2.A.102) family.</text>
</comment>
<dbReference type="RefSeq" id="WP_013906867.1">
    <property type="nucleotide sequence ID" value="NC_015681.1"/>
</dbReference>
<dbReference type="InterPro" id="IPR051598">
    <property type="entry name" value="TSUP/Inactive_protease-like"/>
</dbReference>
<dbReference type="PaxDb" id="667014-Thein_0236"/>
<accession>F8A9H6</accession>
<dbReference type="eggNOG" id="COG0730">
    <property type="taxonomic scope" value="Bacteria"/>
</dbReference>
<dbReference type="FunCoup" id="F8A9H6">
    <property type="interactions" value="148"/>
</dbReference>
<dbReference type="OrthoDB" id="6631017at2"/>
<gene>
    <name evidence="6" type="ordered locus">Thein_0236</name>
</gene>
<feature type="transmembrane region" description="Helical" evidence="5">
    <location>
        <begin position="98"/>
        <end position="118"/>
    </location>
</feature>
<reference evidence="7" key="1">
    <citation type="submission" date="2011-04" db="EMBL/GenBank/DDBJ databases">
        <title>The complete genome of Thermodesulfatator indicus DSM 15286.</title>
        <authorList>
            <person name="Lucas S."/>
            <person name="Copeland A."/>
            <person name="Lapidus A."/>
            <person name="Bruce D."/>
            <person name="Goodwin L."/>
            <person name="Pitluck S."/>
            <person name="Peters L."/>
            <person name="Kyrpides N."/>
            <person name="Mavromatis K."/>
            <person name="Pagani I."/>
            <person name="Ivanova N."/>
            <person name="Saunders L."/>
            <person name="Detter J.C."/>
            <person name="Tapia R."/>
            <person name="Han C."/>
            <person name="Land M."/>
            <person name="Hauser L."/>
            <person name="Markowitz V."/>
            <person name="Cheng J.-F."/>
            <person name="Hugenholtz P."/>
            <person name="Woyke T."/>
            <person name="Wu D."/>
            <person name="Spring S."/>
            <person name="Schroeder M."/>
            <person name="Brambilla E."/>
            <person name="Klenk H.-P."/>
            <person name="Eisen J.A."/>
        </authorList>
    </citation>
    <scope>NUCLEOTIDE SEQUENCE [LARGE SCALE GENOMIC DNA]</scope>
    <source>
        <strain evidence="7">DSM 15286 / JCM 11887 / CIR29812</strain>
    </source>
</reference>
<feature type="transmembrane region" description="Helical" evidence="5">
    <location>
        <begin position="6"/>
        <end position="29"/>
    </location>
</feature>
<keyword evidence="5" id="KW-1003">Cell membrane</keyword>
<feature type="transmembrane region" description="Helical" evidence="5">
    <location>
        <begin position="201"/>
        <end position="220"/>
    </location>
</feature>
<reference evidence="6 7" key="2">
    <citation type="journal article" date="2012" name="Stand. Genomic Sci.">
        <title>Complete genome sequence of the thermophilic sulfate-reducing ocean bacterium Thermodesulfatator indicus type strain (CIR29812(T)).</title>
        <authorList>
            <person name="Anderson I."/>
            <person name="Saunders E."/>
            <person name="Lapidus A."/>
            <person name="Nolan M."/>
            <person name="Lucas S."/>
            <person name="Tice H."/>
            <person name="Del Rio T.G."/>
            <person name="Cheng J.F."/>
            <person name="Han C."/>
            <person name="Tapia R."/>
            <person name="Goodwin L.A."/>
            <person name="Pitluck S."/>
            <person name="Liolios K."/>
            <person name="Mavromatis K."/>
            <person name="Pagani I."/>
            <person name="Ivanova N."/>
            <person name="Mikhailova N."/>
            <person name="Pati A."/>
            <person name="Chen A."/>
            <person name="Palaniappan K."/>
            <person name="Land M."/>
            <person name="Hauser L."/>
            <person name="Jeffries C.D."/>
            <person name="Chang Y.J."/>
            <person name="Brambilla E.M."/>
            <person name="Rohde M."/>
            <person name="Spring S."/>
            <person name="Goker M."/>
            <person name="Detter J.C."/>
            <person name="Woyke T."/>
            <person name="Bristow J."/>
            <person name="Eisen J.A."/>
            <person name="Markowitz V."/>
            <person name="Hugenholtz P."/>
            <person name="Kyrpides N.C."/>
            <person name="Klenk H.P."/>
        </authorList>
    </citation>
    <scope>NUCLEOTIDE SEQUENCE [LARGE SCALE GENOMIC DNA]</scope>
    <source>
        <strain evidence="7">DSM 15286 / JCM 11887 / CIR29812</strain>
    </source>
</reference>
<feature type="transmembrane region" description="Helical" evidence="5">
    <location>
        <begin position="232"/>
        <end position="249"/>
    </location>
</feature>
<evidence type="ECO:0000256" key="2">
    <source>
        <dbReference type="ARBA" id="ARBA00022692"/>
    </source>
</evidence>
<dbReference type="PANTHER" id="PTHR43701:SF2">
    <property type="entry name" value="MEMBRANE TRANSPORTER PROTEIN YJNA-RELATED"/>
    <property type="match status" value="1"/>
</dbReference>
<dbReference type="GO" id="GO:0005886">
    <property type="term" value="C:plasma membrane"/>
    <property type="evidence" value="ECO:0007669"/>
    <property type="project" value="UniProtKB-SubCell"/>
</dbReference>
<feature type="transmembrane region" description="Helical" evidence="5">
    <location>
        <begin position="41"/>
        <end position="62"/>
    </location>
</feature>
<proteinExistence type="inferred from homology"/>
<dbReference type="EMBL" id="CP002683">
    <property type="protein sequence ID" value="AEH44121.1"/>
    <property type="molecule type" value="Genomic_DNA"/>
</dbReference>
<protein>
    <recommendedName>
        <fullName evidence="5">Probable membrane transporter protein</fullName>
    </recommendedName>
</protein>
<keyword evidence="4 5" id="KW-0472">Membrane</keyword>
<dbReference type="HOGENOM" id="CLU_045498_5_4_0"/>
<keyword evidence="7" id="KW-1185">Reference proteome</keyword>
<evidence type="ECO:0000256" key="3">
    <source>
        <dbReference type="ARBA" id="ARBA00022989"/>
    </source>
</evidence>
<comment type="subcellular location">
    <subcellularLocation>
        <location evidence="5">Cell membrane</location>
        <topology evidence="5">Multi-pass membrane protein</topology>
    </subcellularLocation>
    <subcellularLocation>
        <location evidence="1">Membrane</location>
        <topology evidence="1">Multi-pass membrane protein</topology>
    </subcellularLocation>
</comment>
<evidence type="ECO:0000256" key="5">
    <source>
        <dbReference type="RuleBase" id="RU363041"/>
    </source>
</evidence>
<evidence type="ECO:0000313" key="7">
    <source>
        <dbReference type="Proteomes" id="UP000006793"/>
    </source>
</evidence>
<feature type="transmembrane region" description="Helical" evidence="5">
    <location>
        <begin position="138"/>
        <end position="165"/>
    </location>
</feature>
<evidence type="ECO:0000256" key="4">
    <source>
        <dbReference type="ARBA" id="ARBA00023136"/>
    </source>
</evidence>
<dbReference type="AlphaFoldDB" id="F8A9H6"/>
<evidence type="ECO:0000313" key="6">
    <source>
        <dbReference type="EMBL" id="AEH44121.1"/>
    </source>
</evidence>
<dbReference type="STRING" id="667014.Thein_0236"/>
<dbReference type="Pfam" id="PF01925">
    <property type="entry name" value="TauE"/>
    <property type="match status" value="1"/>
</dbReference>
<keyword evidence="3 5" id="KW-1133">Transmembrane helix</keyword>
<dbReference type="InterPro" id="IPR002781">
    <property type="entry name" value="TM_pro_TauE-like"/>
</dbReference>
<dbReference type="InParanoid" id="F8A9H6"/>
<keyword evidence="2 5" id="KW-0812">Transmembrane</keyword>
<dbReference type="PANTHER" id="PTHR43701">
    <property type="entry name" value="MEMBRANE TRANSPORTER PROTEIN MJ0441-RELATED"/>
    <property type="match status" value="1"/>
</dbReference>
<sequence>MIYLVVSLIILLAAFVFSMLGLGGALLYIPIFKWFGFDFKSVAIPTGLFLNGVTALSAALYYLRAGMVDVRGSLPMVLASFLGAPVGAYFTRFVPTDTLVLLFSFAMVVAGIRMLFASGQAEPTELMPFAKRALITGVASFFIGFIAGLLGIGGGFLFVPLMIAVGYPTKKAAATCSFIVVFSSFSGFLAHVAEGHFDPKLLVATTLAVIVGSQLGARVMRGKMKPKWIKRLFGVLLIAVAIKLAWRVLG</sequence>
<name>F8A9H6_THEID</name>
<organism evidence="6 7">
    <name type="scientific">Thermodesulfatator indicus (strain DSM 15286 / JCM 11887 / CIR29812)</name>
    <dbReference type="NCBI Taxonomy" id="667014"/>
    <lineage>
        <taxon>Bacteria</taxon>
        <taxon>Pseudomonadati</taxon>
        <taxon>Thermodesulfobacteriota</taxon>
        <taxon>Thermodesulfobacteria</taxon>
        <taxon>Thermodesulfobacteriales</taxon>
        <taxon>Thermodesulfatatoraceae</taxon>
        <taxon>Thermodesulfatator</taxon>
    </lineage>
</organism>